<dbReference type="InterPro" id="IPR006015">
    <property type="entry name" value="Universal_stress_UspA"/>
</dbReference>
<dbReference type="RefSeq" id="WP_169607134.1">
    <property type="nucleotide sequence ID" value="NZ_CP051682.1"/>
</dbReference>
<dbReference type="PRINTS" id="PR01438">
    <property type="entry name" value="UNVRSLSTRESS"/>
</dbReference>
<dbReference type="KEGG" id="mrob:HH214_09285"/>
<dbReference type="Proteomes" id="UP000503278">
    <property type="component" value="Chromosome"/>
</dbReference>
<evidence type="ECO:0000313" key="3">
    <source>
        <dbReference type="EMBL" id="QJD96055.1"/>
    </source>
</evidence>
<gene>
    <name evidence="3" type="ORF">HH214_09285</name>
</gene>
<dbReference type="InterPro" id="IPR006016">
    <property type="entry name" value="UspA"/>
</dbReference>
<dbReference type="Pfam" id="PF00582">
    <property type="entry name" value="Usp"/>
    <property type="match status" value="1"/>
</dbReference>
<protein>
    <submittedName>
        <fullName evidence="3">Universal stress protein</fullName>
    </submittedName>
</protein>
<evidence type="ECO:0000313" key="4">
    <source>
        <dbReference type="Proteomes" id="UP000503278"/>
    </source>
</evidence>
<dbReference type="PANTHER" id="PTHR46268:SF6">
    <property type="entry name" value="UNIVERSAL STRESS PROTEIN UP12"/>
    <property type="match status" value="1"/>
</dbReference>
<reference evidence="3 4" key="1">
    <citation type="submission" date="2020-04" db="EMBL/GenBank/DDBJ databases">
        <title>Genome sequencing of novel species.</title>
        <authorList>
            <person name="Heo J."/>
            <person name="Kim S.-J."/>
            <person name="Kim J.-S."/>
            <person name="Hong S.-B."/>
            <person name="Kwon S.-W."/>
        </authorList>
    </citation>
    <scope>NUCLEOTIDE SEQUENCE [LARGE SCALE GENOMIC DNA]</scope>
    <source>
        <strain evidence="3 4">F39-2</strain>
    </source>
</reference>
<dbReference type="PANTHER" id="PTHR46268">
    <property type="entry name" value="STRESS RESPONSE PROTEIN NHAX"/>
    <property type="match status" value="1"/>
</dbReference>
<sequence>MKTNKILIVADDSPSAVRAIEYGFNLAREVGARVALLYVIEAALAEGNVDAGIFPDQAAAGLTADAEAFLQHMQQRYGEGIDTEQMTPEGDIRKIAIEMAQAWQAQLMIMGTHGRTGLNKLLMGSVTDSVLHDSPVPVCIVPNV</sequence>
<dbReference type="CDD" id="cd00293">
    <property type="entry name" value="USP-like"/>
    <property type="match status" value="1"/>
</dbReference>
<keyword evidence="4" id="KW-1185">Reference proteome</keyword>
<proteinExistence type="inferred from homology"/>
<dbReference type="SUPFAM" id="SSF52402">
    <property type="entry name" value="Adenine nucleotide alpha hydrolases-like"/>
    <property type="match status" value="1"/>
</dbReference>
<evidence type="ECO:0000256" key="1">
    <source>
        <dbReference type="ARBA" id="ARBA00008791"/>
    </source>
</evidence>
<dbReference type="InterPro" id="IPR014729">
    <property type="entry name" value="Rossmann-like_a/b/a_fold"/>
</dbReference>
<comment type="similarity">
    <text evidence="1">Belongs to the universal stress protein A family.</text>
</comment>
<accession>A0A7L5DYG6</accession>
<dbReference type="Gene3D" id="3.40.50.620">
    <property type="entry name" value="HUPs"/>
    <property type="match status" value="1"/>
</dbReference>
<name>A0A7L5DYG6_9SPHI</name>
<evidence type="ECO:0000259" key="2">
    <source>
        <dbReference type="Pfam" id="PF00582"/>
    </source>
</evidence>
<organism evidence="3 4">
    <name type="scientific">Mucilaginibacter robiniae</name>
    <dbReference type="NCBI Taxonomy" id="2728022"/>
    <lineage>
        <taxon>Bacteria</taxon>
        <taxon>Pseudomonadati</taxon>
        <taxon>Bacteroidota</taxon>
        <taxon>Sphingobacteriia</taxon>
        <taxon>Sphingobacteriales</taxon>
        <taxon>Sphingobacteriaceae</taxon>
        <taxon>Mucilaginibacter</taxon>
    </lineage>
</organism>
<feature type="domain" description="UspA" evidence="2">
    <location>
        <begin position="4"/>
        <end position="142"/>
    </location>
</feature>
<dbReference type="EMBL" id="CP051682">
    <property type="protein sequence ID" value="QJD96055.1"/>
    <property type="molecule type" value="Genomic_DNA"/>
</dbReference>
<dbReference type="AlphaFoldDB" id="A0A7L5DYG6"/>